<dbReference type="InterPro" id="IPR047854">
    <property type="entry name" value="RFC_lid"/>
</dbReference>
<dbReference type="GO" id="GO:0005524">
    <property type="term" value="F:ATP binding"/>
    <property type="evidence" value="ECO:0007669"/>
    <property type="project" value="UniProtKB-UniRule"/>
</dbReference>
<dbReference type="Gene3D" id="1.10.8.60">
    <property type="match status" value="1"/>
</dbReference>
<dbReference type="FunFam" id="1.20.272.10:FF:000029">
    <property type="entry name" value="Replication factor C small subunit"/>
    <property type="match status" value="1"/>
</dbReference>
<dbReference type="FunFam" id="1.10.8.60:FF:000012">
    <property type="entry name" value="Replication factor C subunit 4"/>
    <property type="match status" value="1"/>
</dbReference>
<dbReference type="SUPFAM" id="SSF52540">
    <property type="entry name" value="P-loop containing nucleoside triphosphate hydrolases"/>
    <property type="match status" value="1"/>
</dbReference>
<accession>G7WNU9</accession>
<dbReference type="Pfam" id="PF08542">
    <property type="entry name" value="Rep_fac_C"/>
    <property type="match status" value="1"/>
</dbReference>
<name>G7WNU9_METH6</name>
<comment type="similarity">
    <text evidence="1 7">Belongs to the activator 1 small subunits family. RfcS subfamily.</text>
</comment>
<dbReference type="STRING" id="1110509.Mhar_1345"/>
<feature type="compositionally biased region" description="Basic residues" evidence="8">
    <location>
        <begin position="16"/>
        <end position="25"/>
    </location>
</feature>
<dbReference type="Gene3D" id="1.20.272.10">
    <property type="match status" value="1"/>
</dbReference>
<feature type="domain" description="AAA+ ATPase" evidence="9">
    <location>
        <begin position="81"/>
        <end position="212"/>
    </location>
</feature>
<dbReference type="SUPFAM" id="SSF48019">
    <property type="entry name" value="post-AAA+ oligomerization domain-like"/>
    <property type="match status" value="1"/>
</dbReference>
<evidence type="ECO:0000313" key="10">
    <source>
        <dbReference type="EMBL" id="AET64709.1"/>
    </source>
</evidence>
<dbReference type="PATRIC" id="fig|1110509.7.peg.1493"/>
<dbReference type="InterPro" id="IPR013748">
    <property type="entry name" value="Rep_factorC_C"/>
</dbReference>
<organism evidence="10 11">
    <name type="scientific">Methanothrix harundinacea (strain 6Ac)</name>
    <name type="common">Methanosaeta harundinacea</name>
    <dbReference type="NCBI Taxonomy" id="1110509"/>
    <lineage>
        <taxon>Archaea</taxon>
        <taxon>Methanobacteriati</taxon>
        <taxon>Methanobacteriota</taxon>
        <taxon>Stenosarchaea group</taxon>
        <taxon>Methanomicrobia</taxon>
        <taxon>Methanotrichales</taxon>
        <taxon>Methanotrichaceae</taxon>
        <taxon>Methanothrix</taxon>
    </lineage>
</organism>
<dbReference type="GO" id="GO:0003677">
    <property type="term" value="F:DNA binding"/>
    <property type="evidence" value="ECO:0007669"/>
    <property type="project" value="InterPro"/>
</dbReference>
<evidence type="ECO:0000256" key="3">
    <source>
        <dbReference type="ARBA" id="ARBA00022705"/>
    </source>
</evidence>
<dbReference type="InterPro" id="IPR023748">
    <property type="entry name" value="Rep_factor-C_ssu_arc"/>
</dbReference>
<dbReference type="InterPro" id="IPR027417">
    <property type="entry name" value="P-loop_NTPase"/>
</dbReference>
<dbReference type="HOGENOM" id="CLU_042324_2_1_2"/>
<dbReference type="KEGG" id="mhi:Mhar_1345"/>
<dbReference type="PANTHER" id="PTHR11669">
    <property type="entry name" value="REPLICATION FACTOR C / DNA POLYMERASE III GAMMA-TAU SUBUNIT"/>
    <property type="match status" value="1"/>
</dbReference>
<evidence type="ECO:0000256" key="2">
    <source>
        <dbReference type="ARBA" id="ARBA00014164"/>
    </source>
</evidence>
<evidence type="ECO:0000256" key="7">
    <source>
        <dbReference type="HAMAP-Rule" id="MF_01509"/>
    </source>
</evidence>
<dbReference type="InterPro" id="IPR003593">
    <property type="entry name" value="AAA+_ATPase"/>
</dbReference>
<evidence type="ECO:0000256" key="5">
    <source>
        <dbReference type="ARBA" id="ARBA00022840"/>
    </source>
</evidence>
<dbReference type="HAMAP" id="MF_01509">
    <property type="entry name" value="RfcS"/>
    <property type="match status" value="1"/>
</dbReference>
<evidence type="ECO:0000313" key="11">
    <source>
        <dbReference type="Proteomes" id="UP000005877"/>
    </source>
</evidence>
<dbReference type="NCBIfam" id="NF001679">
    <property type="entry name" value="PRK00440.1"/>
    <property type="match status" value="1"/>
</dbReference>
<evidence type="ECO:0000256" key="8">
    <source>
        <dbReference type="SAM" id="MobiDB-lite"/>
    </source>
</evidence>
<dbReference type="FunFam" id="3.40.50.300:FF:000952">
    <property type="entry name" value="Replication factor C subunit 2"/>
    <property type="match status" value="1"/>
</dbReference>
<dbReference type="GO" id="GO:0006281">
    <property type="term" value="P:DNA repair"/>
    <property type="evidence" value="ECO:0007669"/>
    <property type="project" value="TreeGrafter"/>
</dbReference>
<dbReference type="Gene3D" id="3.40.50.300">
    <property type="entry name" value="P-loop containing nucleotide triphosphate hydrolases"/>
    <property type="match status" value="1"/>
</dbReference>
<dbReference type="PANTHER" id="PTHR11669:SF20">
    <property type="entry name" value="REPLICATION FACTOR C SUBUNIT 4"/>
    <property type="match status" value="1"/>
</dbReference>
<dbReference type="GO" id="GO:0005663">
    <property type="term" value="C:DNA replication factor C complex"/>
    <property type="evidence" value="ECO:0007669"/>
    <property type="project" value="InterPro"/>
</dbReference>
<feature type="region of interest" description="Disordered" evidence="8">
    <location>
        <begin position="1"/>
        <end position="25"/>
    </location>
</feature>
<dbReference type="EMBL" id="CP003117">
    <property type="protein sequence ID" value="AET64709.1"/>
    <property type="molecule type" value="Genomic_DNA"/>
</dbReference>
<dbReference type="GO" id="GO:0006261">
    <property type="term" value="P:DNA-templated DNA replication"/>
    <property type="evidence" value="ECO:0007669"/>
    <property type="project" value="TreeGrafter"/>
</dbReference>
<comment type="subunit">
    <text evidence="7">Heteromultimer composed of small subunits (RfcS) and large subunits (RfcL).</text>
</comment>
<keyword evidence="4 7" id="KW-0547">Nucleotide-binding</keyword>
<keyword evidence="5 7" id="KW-0067">ATP-binding</keyword>
<keyword evidence="11" id="KW-1185">Reference proteome</keyword>
<dbReference type="SMART" id="SM00382">
    <property type="entry name" value="AAA"/>
    <property type="match status" value="1"/>
</dbReference>
<evidence type="ECO:0000259" key="9">
    <source>
        <dbReference type="SMART" id="SM00382"/>
    </source>
</evidence>
<protein>
    <recommendedName>
        <fullName evidence="2 7">Replication factor C small subunit</fullName>
        <shortName evidence="7">RFC small subunit</shortName>
    </recommendedName>
    <alternativeName>
        <fullName evidence="6 7">Clamp loader small subunit</fullName>
    </alternativeName>
</protein>
<dbReference type="InterPro" id="IPR050238">
    <property type="entry name" value="DNA_Rep/Repair_Clamp_Loader"/>
</dbReference>
<gene>
    <name evidence="7" type="primary">rfcS</name>
    <name evidence="10" type="ordered locus">Mhar_1345</name>
</gene>
<dbReference type="InterPro" id="IPR003959">
    <property type="entry name" value="ATPase_AAA_core"/>
</dbReference>
<feature type="binding site" evidence="7">
    <location>
        <begin position="89"/>
        <end position="96"/>
    </location>
    <ligand>
        <name>ATP</name>
        <dbReference type="ChEBI" id="CHEBI:30616"/>
    </ligand>
</feature>
<dbReference type="CDD" id="cd00009">
    <property type="entry name" value="AAA"/>
    <property type="match status" value="1"/>
</dbReference>
<dbReference type="Pfam" id="PF00004">
    <property type="entry name" value="AAA"/>
    <property type="match status" value="1"/>
</dbReference>
<dbReference type="GO" id="GO:0003689">
    <property type="term" value="F:DNA clamp loader activity"/>
    <property type="evidence" value="ECO:0007669"/>
    <property type="project" value="UniProtKB-UniRule"/>
</dbReference>
<comment type="function">
    <text evidence="7">Part of the RFC clamp loader complex which loads the PCNA sliding clamp onto DNA.</text>
</comment>
<evidence type="ECO:0000256" key="6">
    <source>
        <dbReference type="ARBA" id="ARBA00031749"/>
    </source>
</evidence>
<reference evidence="10 11" key="1">
    <citation type="journal article" date="2012" name="PLoS ONE">
        <title>The genome characteristics and predicted function of methyl-group oxidation pathway in the obligate aceticlastic methanogens, Methanosaeta spp.</title>
        <authorList>
            <person name="Zhu J."/>
            <person name="Zheng H."/>
            <person name="Ai G."/>
            <person name="Zhang G."/>
            <person name="Liu D."/>
            <person name="Liu X."/>
            <person name="Dong X."/>
        </authorList>
    </citation>
    <scope>NUCLEOTIDE SEQUENCE [LARGE SCALE GENOMIC DNA]</scope>
    <source>
        <strain evidence="10 11">6Ac</strain>
    </source>
</reference>
<dbReference type="CDD" id="cd18140">
    <property type="entry name" value="HLD_clamp_RFC"/>
    <property type="match status" value="1"/>
</dbReference>
<evidence type="ECO:0000256" key="1">
    <source>
        <dbReference type="ARBA" id="ARBA00009668"/>
    </source>
</evidence>
<dbReference type="AlphaFoldDB" id="G7WNU9"/>
<dbReference type="Proteomes" id="UP000005877">
    <property type="component" value="Chromosome"/>
</dbReference>
<dbReference type="GO" id="GO:0016887">
    <property type="term" value="F:ATP hydrolysis activity"/>
    <property type="evidence" value="ECO:0007669"/>
    <property type="project" value="InterPro"/>
</dbReference>
<sequence>MNVYGGPGPPSPHRQDRARHRSHPGRRWEIRYRDRGQVVRKEGFRIKEEIWIEKYRPMSLDDVVGQEEIVKRLKSYVRSRNVPHLLFSGPPGVGKTAAAISMVRELFGEEWRGNFIELNASDERGIDVVRHKVKDFARIAPLGNAEFKVIFLDEADALTNDAQSALRRTMERYSSICRFVLSCNYSSKIIEPIQSRCAVYRFRSLSEEAVSERMKTIAEAEGVKVTPEGMRAIVYVARGDMRKAINALQAASLMEESVTEETIYQITATARPEQIRDLMKTALAGNFTQARSLLDDLLLVQGLSGEDVIIQIHRQTLSLLDSHELSGPTLVRLMDRIGEIDFRMTEGANERIQLEALLAYFALAGTEG</sequence>
<proteinExistence type="inferred from homology"/>
<dbReference type="Pfam" id="PF25361">
    <property type="entry name" value="AAA_lid_RFC1"/>
    <property type="match status" value="1"/>
</dbReference>
<evidence type="ECO:0000256" key="4">
    <source>
        <dbReference type="ARBA" id="ARBA00022741"/>
    </source>
</evidence>
<keyword evidence="3 7" id="KW-0235">DNA replication</keyword>
<dbReference type="InterPro" id="IPR008921">
    <property type="entry name" value="DNA_pol3_clamp-load_cplx_C"/>
</dbReference>